<dbReference type="RefSeq" id="WP_006785477.1">
    <property type="nucleotide sequence ID" value="NZ_CABJBH010000001.1"/>
</dbReference>
<evidence type="ECO:0000313" key="1">
    <source>
        <dbReference type="EMBL" id="MTK20873.1"/>
    </source>
</evidence>
<name>A0A173U0U2_9FIRM</name>
<dbReference type="GeneID" id="60057414"/>
<organism evidence="1 2">
    <name type="scientific">Turicibacter sanguinis</name>
    <dbReference type="NCBI Taxonomy" id="154288"/>
    <lineage>
        <taxon>Bacteria</taxon>
        <taxon>Bacillati</taxon>
        <taxon>Bacillota</taxon>
        <taxon>Erysipelotrichia</taxon>
        <taxon>Erysipelotrichales</taxon>
        <taxon>Turicibacteraceae</taxon>
        <taxon>Turicibacter</taxon>
    </lineage>
</organism>
<dbReference type="Gene3D" id="2.70.70.10">
    <property type="entry name" value="Glucose Permease (Domain IIA)"/>
    <property type="match status" value="1"/>
</dbReference>
<proteinExistence type="predicted"/>
<protein>
    <submittedName>
        <fullName evidence="1">Peptidase M23</fullName>
    </submittedName>
</protein>
<reference evidence="1 2" key="1">
    <citation type="journal article" date="2019" name="Nat. Med.">
        <title>A library of human gut bacterial isolates paired with longitudinal multiomics data enables mechanistic microbiome research.</title>
        <authorList>
            <person name="Poyet M."/>
            <person name="Groussin M."/>
            <person name="Gibbons S.M."/>
            <person name="Avila-Pacheco J."/>
            <person name="Jiang X."/>
            <person name="Kearney S.M."/>
            <person name="Perrotta A.R."/>
            <person name="Berdy B."/>
            <person name="Zhao S."/>
            <person name="Lieberman T.D."/>
            <person name="Swanson P.K."/>
            <person name="Smith M."/>
            <person name="Roesemann S."/>
            <person name="Alexander J.E."/>
            <person name="Rich S.A."/>
            <person name="Livny J."/>
            <person name="Vlamakis H."/>
            <person name="Clish C."/>
            <person name="Bullock K."/>
            <person name="Deik A."/>
            <person name="Scott J."/>
            <person name="Pierce K.A."/>
            <person name="Xavier R.J."/>
            <person name="Alm E.J."/>
        </authorList>
    </citation>
    <scope>NUCLEOTIDE SEQUENCE [LARGE SCALE GENOMIC DNA]</scope>
    <source>
        <strain evidence="1 2">BIOML-A198</strain>
    </source>
</reference>
<dbReference type="OrthoDB" id="1654972at2"/>
<dbReference type="AlphaFoldDB" id="A0A173U0U2"/>
<dbReference type="InterPro" id="IPR011055">
    <property type="entry name" value="Dup_hybrid_motif"/>
</dbReference>
<sequence length="263" mass="29869">MADPRKRKSTYRSNYQGYRPTHSNYYAKYRNKKQQDETSQMVGRFSMQATVCLCILMGVLILQKLPQTPAYQSVKTILLSEMPFLKYKNQYEKFLTNMFPFEFNLPTQENDTTTVSGIIGTTESDVGVESEGTEQMIDVAEYLTKINENMVLRDFHHGVIVKTEIGESIPNLVPGIVIHVGIDPDISNYMSIELDNDMILTVGFLEKRSVSLYEHVKQGESLGVGSVIGEPGTELGDYAYFYLQLEKDGEYLDVSDFLNSLMN</sequence>
<comment type="caution">
    <text evidence="1">The sequence shown here is derived from an EMBL/GenBank/DDBJ whole genome shotgun (WGS) entry which is preliminary data.</text>
</comment>
<accession>A0A173U0U2</accession>
<dbReference type="EMBL" id="WMQE01000009">
    <property type="protein sequence ID" value="MTK20873.1"/>
    <property type="molecule type" value="Genomic_DNA"/>
</dbReference>
<gene>
    <name evidence="1" type="ORF">GMA92_05505</name>
</gene>
<dbReference type="Proteomes" id="UP000487649">
    <property type="component" value="Unassembled WGS sequence"/>
</dbReference>
<evidence type="ECO:0000313" key="2">
    <source>
        <dbReference type="Proteomes" id="UP000487649"/>
    </source>
</evidence>